<dbReference type="Gene3D" id="3.90.226.10">
    <property type="entry name" value="2-enoyl-CoA Hydratase, Chain A, domain 1"/>
    <property type="match status" value="1"/>
</dbReference>
<dbReference type="InterPro" id="IPR005151">
    <property type="entry name" value="Tail-specific_protease"/>
</dbReference>
<dbReference type="CDD" id="cd06782">
    <property type="entry name" value="cpPDZ_CPP-like"/>
    <property type="match status" value="1"/>
</dbReference>
<dbReference type="InterPro" id="IPR041489">
    <property type="entry name" value="PDZ_6"/>
</dbReference>
<dbReference type="GO" id="GO:0030288">
    <property type="term" value="C:outer membrane-bounded periplasmic space"/>
    <property type="evidence" value="ECO:0007669"/>
    <property type="project" value="TreeGrafter"/>
</dbReference>
<dbReference type="InterPro" id="IPR001478">
    <property type="entry name" value="PDZ"/>
</dbReference>
<reference evidence="6" key="1">
    <citation type="journal article" date="2014" name="Front. Microbiol.">
        <title>High frequency of phylogenetically diverse reductive dehalogenase-homologous genes in deep subseafloor sedimentary metagenomes.</title>
        <authorList>
            <person name="Kawai M."/>
            <person name="Futagami T."/>
            <person name="Toyoda A."/>
            <person name="Takaki Y."/>
            <person name="Nishi S."/>
            <person name="Hori S."/>
            <person name="Arai W."/>
            <person name="Tsubouchi T."/>
            <person name="Morono Y."/>
            <person name="Uchiyama I."/>
            <person name="Ito T."/>
            <person name="Fujiyama A."/>
            <person name="Inagaki F."/>
            <person name="Takami H."/>
        </authorList>
    </citation>
    <scope>NUCLEOTIDE SEQUENCE</scope>
    <source>
        <strain evidence="6">Expedition CK06-06</strain>
    </source>
</reference>
<dbReference type="EMBL" id="BARU01041984">
    <property type="protein sequence ID" value="GAH79935.1"/>
    <property type="molecule type" value="Genomic_DNA"/>
</dbReference>
<comment type="caution">
    <text evidence="6">The sequence shown here is derived from an EMBL/GenBank/DDBJ whole genome shotgun (WGS) entry which is preliminary data.</text>
</comment>
<dbReference type="SMART" id="SM00228">
    <property type="entry name" value="PDZ"/>
    <property type="match status" value="1"/>
</dbReference>
<name>X1JEJ7_9ZZZZ</name>
<keyword evidence="3" id="KW-0378">Hydrolase</keyword>
<protein>
    <recommendedName>
        <fullName evidence="5">PDZ domain-containing protein</fullName>
    </recommendedName>
</protein>
<gene>
    <name evidence="6" type="ORF">S03H2_64602</name>
</gene>
<dbReference type="PANTHER" id="PTHR32060">
    <property type="entry name" value="TAIL-SPECIFIC PROTEASE"/>
    <property type="match status" value="1"/>
</dbReference>
<dbReference type="Gene3D" id="2.30.42.10">
    <property type="match status" value="1"/>
</dbReference>
<sequence>APIADSPAAKAGIKAGDVILEIDGIPTEGMSVTEAVLSIRGPKGTSVRLRILHQGETGPEQLGIKQWEVMEEIEIVRAEIELPSVRFEMREDIGYINITYFSERTDEELSSALQSITQEGATGIILDLRSNSGGLLQTVVDVTSHFLNEEVVVINVVDSQGKHTATKVKPSRIATDLPLVVLVDSYTASGSEVLAGALQDYARATIAGTTTYGKG</sequence>
<accession>X1JEJ7</accession>
<evidence type="ECO:0000256" key="1">
    <source>
        <dbReference type="ARBA" id="ARBA00009179"/>
    </source>
</evidence>
<dbReference type="GO" id="GO:0006508">
    <property type="term" value="P:proteolysis"/>
    <property type="evidence" value="ECO:0007669"/>
    <property type="project" value="UniProtKB-KW"/>
</dbReference>
<feature type="non-terminal residue" evidence="6">
    <location>
        <position position="215"/>
    </location>
</feature>
<evidence type="ECO:0000256" key="4">
    <source>
        <dbReference type="ARBA" id="ARBA00022825"/>
    </source>
</evidence>
<dbReference type="AlphaFoldDB" id="X1JEJ7"/>
<dbReference type="Pfam" id="PF03572">
    <property type="entry name" value="Peptidase_S41"/>
    <property type="match status" value="1"/>
</dbReference>
<feature type="non-terminal residue" evidence="6">
    <location>
        <position position="1"/>
    </location>
</feature>
<keyword evidence="4" id="KW-0720">Serine protease</keyword>
<dbReference type="SUPFAM" id="SSF52096">
    <property type="entry name" value="ClpP/crotonase"/>
    <property type="match status" value="1"/>
</dbReference>
<evidence type="ECO:0000256" key="3">
    <source>
        <dbReference type="ARBA" id="ARBA00022801"/>
    </source>
</evidence>
<dbReference type="PROSITE" id="PS50106">
    <property type="entry name" value="PDZ"/>
    <property type="match status" value="1"/>
</dbReference>
<dbReference type="SUPFAM" id="SSF50156">
    <property type="entry name" value="PDZ domain-like"/>
    <property type="match status" value="1"/>
</dbReference>
<keyword evidence="2" id="KW-0645">Protease</keyword>
<feature type="domain" description="PDZ" evidence="5">
    <location>
        <begin position="1"/>
        <end position="40"/>
    </location>
</feature>
<evidence type="ECO:0000259" key="5">
    <source>
        <dbReference type="PROSITE" id="PS50106"/>
    </source>
</evidence>
<dbReference type="GO" id="GO:0004175">
    <property type="term" value="F:endopeptidase activity"/>
    <property type="evidence" value="ECO:0007669"/>
    <property type="project" value="TreeGrafter"/>
</dbReference>
<evidence type="ECO:0000256" key="2">
    <source>
        <dbReference type="ARBA" id="ARBA00022670"/>
    </source>
</evidence>
<comment type="similarity">
    <text evidence="1">Belongs to the peptidase S41A family.</text>
</comment>
<organism evidence="6">
    <name type="scientific">marine sediment metagenome</name>
    <dbReference type="NCBI Taxonomy" id="412755"/>
    <lineage>
        <taxon>unclassified sequences</taxon>
        <taxon>metagenomes</taxon>
        <taxon>ecological metagenomes</taxon>
    </lineage>
</organism>
<dbReference type="GO" id="GO:0008236">
    <property type="term" value="F:serine-type peptidase activity"/>
    <property type="evidence" value="ECO:0007669"/>
    <property type="project" value="UniProtKB-KW"/>
</dbReference>
<proteinExistence type="inferred from homology"/>
<dbReference type="Pfam" id="PF17820">
    <property type="entry name" value="PDZ_6"/>
    <property type="match status" value="1"/>
</dbReference>
<dbReference type="CDD" id="cd07560">
    <property type="entry name" value="Peptidase_S41_CPP"/>
    <property type="match status" value="1"/>
</dbReference>
<dbReference type="SMART" id="SM00245">
    <property type="entry name" value="TSPc"/>
    <property type="match status" value="1"/>
</dbReference>
<evidence type="ECO:0000313" key="6">
    <source>
        <dbReference type="EMBL" id="GAH79935.1"/>
    </source>
</evidence>
<dbReference type="InterPro" id="IPR036034">
    <property type="entry name" value="PDZ_sf"/>
</dbReference>
<dbReference type="GO" id="GO:0007165">
    <property type="term" value="P:signal transduction"/>
    <property type="evidence" value="ECO:0007669"/>
    <property type="project" value="TreeGrafter"/>
</dbReference>
<dbReference type="InterPro" id="IPR004447">
    <property type="entry name" value="Peptidase_S41A"/>
</dbReference>
<dbReference type="PANTHER" id="PTHR32060:SF30">
    <property type="entry name" value="CARBOXY-TERMINAL PROCESSING PROTEASE CTPA"/>
    <property type="match status" value="1"/>
</dbReference>
<dbReference type="InterPro" id="IPR029045">
    <property type="entry name" value="ClpP/crotonase-like_dom_sf"/>
</dbReference>